<organism evidence="1 2">
    <name type="scientific">Strongylus vulgaris</name>
    <name type="common">Blood worm</name>
    <dbReference type="NCBI Taxonomy" id="40348"/>
    <lineage>
        <taxon>Eukaryota</taxon>
        <taxon>Metazoa</taxon>
        <taxon>Ecdysozoa</taxon>
        <taxon>Nematoda</taxon>
        <taxon>Chromadorea</taxon>
        <taxon>Rhabditida</taxon>
        <taxon>Rhabditina</taxon>
        <taxon>Rhabditomorpha</taxon>
        <taxon>Strongyloidea</taxon>
        <taxon>Strongylidae</taxon>
        <taxon>Strongylus</taxon>
    </lineage>
</organism>
<sequence>MHTRLRWNGLSFYRKWKTLARYRGQAHHRRRFLCSRTNLRSRKKVPKM</sequence>
<protein>
    <submittedName>
        <fullName evidence="1">Uncharacterized protein</fullName>
    </submittedName>
</protein>
<reference evidence="1 2" key="1">
    <citation type="submission" date="2018-11" db="EMBL/GenBank/DDBJ databases">
        <authorList>
            <consortium name="Pathogen Informatics"/>
        </authorList>
    </citation>
    <scope>NUCLEOTIDE SEQUENCE [LARGE SCALE GENOMIC DNA]</scope>
</reference>
<evidence type="ECO:0000313" key="1">
    <source>
        <dbReference type="EMBL" id="VDM66548.1"/>
    </source>
</evidence>
<proteinExistence type="predicted"/>
<name>A0A3P7KDD2_STRVU</name>
<accession>A0A3P7KDD2</accession>
<dbReference type="EMBL" id="UYYB01003105">
    <property type="protein sequence ID" value="VDM66548.1"/>
    <property type="molecule type" value="Genomic_DNA"/>
</dbReference>
<dbReference type="AlphaFoldDB" id="A0A3P7KDD2"/>
<evidence type="ECO:0000313" key="2">
    <source>
        <dbReference type="Proteomes" id="UP000270094"/>
    </source>
</evidence>
<dbReference type="Proteomes" id="UP000270094">
    <property type="component" value="Unassembled WGS sequence"/>
</dbReference>
<gene>
    <name evidence="1" type="ORF">SVUK_LOCUS1546</name>
</gene>
<keyword evidence="2" id="KW-1185">Reference proteome</keyword>